<feature type="domain" description="Glycosyl transferase family 28 C-terminal" evidence="12">
    <location>
        <begin position="193"/>
        <end position="350"/>
    </location>
</feature>
<comment type="catalytic activity">
    <reaction evidence="10">
        <text>di-trans,octa-cis-undecaprenyl diphospho-N-acetyl-alpha-D-muramoyl-L-alanyl-D-glutamyl-meso-2,6-diaminopimeloyl-D-alanyl-D-alanine + UDP-N-acetyl-alpha-D-glucosamine = di-trans,octa-cis-undecaprenyl diphospho-[N-acetyl-alpha-D-glucosaminyl-(1-&gt;4)]-N-acetyl-alpha-D-muramoyl-L-alanyl-D-glutamyl-meso-2,6-diaminopimeloyl-D-alanyl-D-alanine + UDP + H(+)</text>
        <dbReference type="Rhea" id="RHEA:31227"/>
        <dbReference type="ChEBI" id="CHEBI:15378"/>
        <dbReference type="ChEBI" id="CHEBI:57705"/>
        <dbReference type="ChEBI" id="CHEBI:58223"/>
        <dbReference type="ChEBI" id="CHEBI:61387"/>
        <dbReference type="ChEBI" id="CHEBI:61388"/>
        <dbReference type="EC" id="2.4.1.227"/>
    </reaction>
</comment>
<comment type="similarity">
    <text evidence="10">Belongs to the glycosyltransferase 28 family. MurG subfamily.</text>
</comment>
<feature type="binding site" evidence="10">
    <location>
        <position position="200"/>
    </location>
    <ligand>
        <name>UDP-N-acetyl-alpha-D-glucosamine</name>
        <dbReference type="ChEBI" id="CHEBI:57705"/>
    </ligand>
</feature>
<comment type="caution">
    <text evidence="10">Lacks conserved residue(s) required for the propagation of feature annotation.</text>
</comment>
<keyword evidence="2 10" id="KW-0132">Cell division</keyword>
<keyword evidence="1 10" id="KW-1003">Cell membrane</keyword>
<dbReference type="EC" id="2.4.1.227" evidence="10"/>
<keyword evidence="3 10" id="KW-0328">Glycosyltransferase</keyword>
<dbReference type="PANTHER" id="PTHR21015:SF22">
    <property type="entry name" value="GLYCOSYLTRANSFERASE"/>
    <property type="match status" value="1"/>
</dbReference>
<feature type="binding site" evidence="10">
    <location>
        <position position="292"/>
    </location>
    <ligand>
        <name>UDP-N-acetyl-alpha-D-glucosamine</name>
        <dbReference type="ChEBI" id="CHEBI:57705"/>
    </ligand>
</feature>
<organism evidence="13 14">
    <name type="scientific">Herbiconiux aconitum</name>
    <dbReference type="NCBI Taxonomy" id="2970913"/>
    <lineage>
        <taxon>Bacteria</taxon>
        <taxon>Bacillati</taxon>
        <taxon>Actinomycetota</taxon>
        <taxon>Actinomycetes</taxon>
        <taxon>Micrococcales</taxon>
        <taxon>Microbacteriaceae</taxon>
        <taxon>Herbiconiux</taxon>
    </lineage>
</organism>
<dbReference type="Pfam" id="PF03033">
    <property type="entry name" value="Glyco_transf_28"/>
    <property type="match status" value="1"/>
</dbReference>
<comment type="function">
    <text evidence="10">Cell wall formation. Catalyzes the transfer of a GlcNAc subunit on undecaprenyl-pyrophosphoryl-MurNAc-pentapeptide (lipid intermediate I) to form undecaprenyl-pyrophosphoryl-MurNAc-(pentapeptide)GlcNAc (lipid intermediate II).</text>
</comment>
<evidence type="ECO:0000256" key="10">
    <source>
        <dbReference type="HAMAP-Rule" id="MF_00033"/>
    </source>
</evidence>
<evidence type="ECO:0000259" key="11">
    <source>
        <dbReference type="Pfam" id="PF03033"/>
    </source>
</evidence>
<dbReference type="InterPro" id="IPR004276">
    <property type="entry name" value="GlycoTrans_28_N"/>
</dbReference>
<dbReference type="InterPro" id="IPR006009">
    <property type="entry name" value="GlcNAc_MurG"/>
</dbReference>
<dbReference type="Gene3D" id="3.40.50.2000">
    <property type="entry name" value="Glycogen Phosphorylase B"/>
    <property type="match status" value="2"/>
</dbReference>
<keyword evidence="9 10" id="KW-0961">Cell wall biogenesis/degradation</keyword>
<accession>A0ABT2GUA4</accession>
<dbReference type="PANTHER" id="PTHR21015">
    <property type="entry name" value="UDP-N-ACETYLGLUCOSAMINE--N-ACETYLMURAMYL-(PENTAPEPTIDE) PYROPHOSPHORYL-UNDECAPRENOL N-ACETYLGLUCOSAMINE TRANSFERASE 1"/>
    <property type="match status" value="1"/>
</dbReference>
<keyword evidence="14" id="KW-1185">Reference proteome</keyword>
<evidence type="ECO:0000256" key="9">
    <source>
        <dbReference type="ARBA" id="ARBA00023316"/>
    </source>
</evidence>
<feature type="domain" description="Glycosyltransferase family 28 N-terminal" evidence="11">
    <location>
        <begin position="5"/>
        <end position="138"/>
    </location>
</feature>
<reference evidence="13" key="1">
    <citation type="submission" date="2022-08" db="EMBL/GenBank/DDBJ databases">
        <authorList>
            <person name="Deng Y."/>
            <person name="Han X.-F."/>
            <person name="Zhang Y.-Q."/>
        </authorList>
    </citation>
    <scope>NUCLEOTIDE SEQUENCE</scope>
    <source>
        <strain evidence="13">CPCC 205763</strain>
    </source>
</reference>
<dbReference type="GO" id="GO:0016740">
    <property type="term" value="F:transferase activity"/>
    <property type="evidence" value="ECO:0007669"/>
    <property type="project" value="UniProtKB-KW"/>
</dbReference>
<keyword evidence="8 10" id="KW-0131">Cell cycle</keyword>
<dbReference type="EMBL" id="JANLCM010000002">
    <property type="protein sequence ID" value="MCS5719795.1"/>
    <property type="molecule type" value="Genomic_DNA"/>
</dbReference>
<evidence type="ECO:0000256" key="7">
    <source>
        <dbReference type="ARBA" id="ARBA00023136"/>
    </source>
</evidence>
<evidence type="ECO:0000256" key="1">
    <source>
        <dbReference type="ARBA" id="ARBA00022475"/>
    </source>
</evidence>
<comment type="pathway">
    <text evidence="10">Cell wall biogenesis; peptidoglycan biosynthesis.</text>
</comment>
<keyword evidence="7 10" id="KW-0472">Membrane</keyword>
<evidence type="ECO:0000256" key="4">
    <source>
        <dbReference type="ARBA" id="ARBA00022679"/>
    </source>
</evidence>
<dbReference type="CDD" id="cd03785">
    <property type="entry name" value="GT28_MurG"/>
    <property type="match status" value="1"/>
</dbReference>
<evidence type="ECO:0000259" key="12">
    <source>
        <dbReference type="Pfam" id="PF04101"/>
    </source>
</evidence>
<feature type="binding site" evidence="10">
    <location>
        <position position="125"/>
    </location>
    <ligand>
        <name>UDP-N-acetyl-alpha-D-glucosamine</name>
        <dbReference type="ChEBI" id="CHEBI:57705"/>
    </ligand>
</feature>
<dbReference type="Proteomes" id="UP001165584">
    <property type="component" value="Unassembled WGS sequence"/>
</dbReference>
<evidence type="ECO:0000313" key="14">
    <source>
        <dbReference type="Proteomes" id="UP001165584"/>
    </source>
</evidence>
<dbReference type="HAMAP" id="MF_00033">
    <property type="entry name" value="MurG"/>
    <property type="match status" value="1"/>
</dbReference>
<feature type="binding site" evidence="10">
    <location>
        <begin position="11"/>
        <end position="13"/>
    </location>
    <ligand>
        <name>UDP-N-acetyl-alpha-D-glucosamine</name>
        <dbReference type="ChEBI" id="CHEBI:57705"/>
    </ligand>
</feature>
<proteinExistence type="inferred from homology"/>
<evidence type="ECO:0000256" key="2">
    <source>
        <dbReference type="ARBA" id="ARBA00022618"/>
    </source>
</evidence>
<dbReference type="InterPro" id="IPR007235">
    <property type="entry name" value="Glyco_trans_28_C"/>
</dbReference>
<dbReference type="SUPFAM" id="SSF53756">
    <property type="entry name" value="UDP-Glycosyltransferase/glycogen phosphorylase"/>
    <property type="match status" value="1"/>
</dbReference>
<comment type="caution">
    <text evidence="13">The sequence shown here is derived from an EMBL/GenBank/DDBJ whole genome shotgun (WGS) entry which is preliminary data.</text>
</comment>
<keyword evidence="6 10" id="KW-0573">Peptidoglycan synthesis</keyword>
<evidence type="ECO:0000313" key="13">
    <source>
        <dbReference type="EMBL" id="MCS5719795.1"/>
    </source>
</evidence>
<dbReference type="Pfam" id="PF04101">
    <property type="entry name" value="Glyco_tran_28_C"/>
    <property type="match status" value="1"/>
</dbReference>
<evidence type="ECO:0000256" key="3">
    <source>
        <dbReference type="ARBA" id="ARBA00022676"/>
    </source>
</evidence>
<evidence type="ECO:0000256" key="8">
    <source>
        <dbReference type="ARBA" id="ARBA00023306"/>
    </source>
</evidence>
<keyword evidence="5 10" id="KW-0133">Cell shape</keyword>
<protein>
    <recommendedName>
        <fullName evidence="10">UDP-N-acetylglucosamine--N-acetylmuramyl-(pentapeptide) pyrophosphoryl-undecaprenol N-acetylglucosamine transferase</fullName>
        <ecNumber evidence="10">2.4.1.227</ecNumber>
    </recommendedName>
    <alternativeName>
        <fullName evidence="10">Undecaprenyl-PP-MurNAc-pentapeptide-UDPGlcNAc GlcNAc transferase</fullName>
    </alternativeName>
</protein>
<dbReference type="RefSeq" id="WP_259509319.1">
    <property type="nucleotide sequence ID" value="NZ_JANLCM010000002.1"/>
</dbReference>
<sequence length="369" mass="38578">MTTYLLAGGGTAGHVNPLLATADELRRRDPAAQVIVLGTAEGLESRLVPARGYELLTIPKLPFPRRPNGAALRFPGAFRRTIASVTEIIRSRGVDVVVGFGGYASAPGYLAARRAGVPFVIHEGNAKPGLANRLGARYSPWVGVSFAATPLRHAVLTGMPLRAEVTALADPGARAASAVTAHELFGLDASRPTLLVTGGSLGARRINATVHASARAFLHAGWNVLHIAGNRSEVDDPELPGYVFLEYCDRMDLALAVADFAISRAGSSTLSEFAVIGVPGVLVPYPVGNGEQRYNARDLVDAGGAILVTDAEFLPAWVDREVIPLLADTERIASMTAAAKSVGIPDATARLVALIERSLRGATDGKGAA</sequence>
<gene>
    <name evidence="10" type="primary">murG</name>
    <name evidence="13" type="ORF">N1027_16800</name>
</gene>
<feature type="binding site" evidence="10">
    <location>
        <position position="162"/>
    </location>
    <ligand>
        <name>UDP-N-acetyl-alpha-D-glucosamine</name>
        <dbReference type="ChEBI" id="CHEBI:57705"/>
    </ligand>
</feature>
<evidence type="ECO:0000256" key="5">
    <source>
        <dbReference type="ARBA" id="ARBA00022960"/>
    </source>
</evidence>
<comment type="subcellular location">
    <subcellularLocation>
        <location evidence="10">Cell membrane</location>
        <topology evidence="10">Peripheral membrane protein</topology>
        <orientation evidence="10">Cytoplasmic side</orientation>
    </subcellularLocation>
</comment>
<name>A0ABT2GUA4_9MICO</name>
<evidence type="ECO:0000256" key="6">
    <source>
        <dbReference type="ARBA" id="ARBA00022984"/>
    </source>
</evidence>
<keyword evidence="4 10" id="KW-0808">Transferase</keyword>